<proteinExistence type="predicted"/>
<evidence type="ECO:0000313" key="3">
    <source>
        <dbReference type="Proteomes" id="UP000609346"/>
    </source>
</evidence>
<keyword evidence="3" id="KW-1185">Reference proteome</keyword>
<dbReference type="Gene3D" id="3.90.1200.10">
    <property type="match status" value="1"/>
</dbReference>
<dbReference type="EMBL" id="JACXZA010000002">
    <property type="protein sequence ID" value="MBD3918887.1"/>
    <property type="molecule type" value="Genomic_DNA"/>
</dbReference>
<protein>
    <submittedName>
        <fullName evidence="2">Phosphotransferase</fullName>
    </submittedName>
</protein>
<accession>A0ABR8MSE0</accession>
<dbReference type="Pfam" id="PF01636">
    <property type="entry name" value="APH"/>
    <property type="match status" value="1"/>
</dbReference>
<sequence>MSETMTTPIPFHKLCSLLSLGEIQGEPRSLSGGFMHQMYGIETSQGRYAIKVLNPMIMQRPTAKANFIRSEQIASMAANVVPAAPAIQRNGDSLHYVDDHHMQAFGWVQGVVLNPDAITVDHCITIGSILADLHLADFTSLSITYPISHNVQEPTDWTSYLAQGEGNRAIWVEMMAQTIDNLYKWDAQANVSVTKLTANTVISHNDLDPKNVLWYDKNPTIIDWECANYVNPMQDLIETALYWATDGNGTANQERFLAFIQAYSLKIGPLVTDWHVVLSSGFAGKLGWLAYNLRRSLGIESSDAAEQELGTEQVKATLDVLHQYAEQLKEIELWLHSIE</sequence>
<dbReference type="InterPro" id="IPR011009">
    <property type="entry name" value="Kinase-like_dom_sf"/>
</dbReference>
<name>A0ABR8MSE0_9BACL</name>
<evidence type="ECO:0000259" key="1">
    <source>
        <dbReference type="Pfam" id="PF01636"/>
    </source>
</evidence>
<comment type="caution">
    <text evidence="2">The sequence shown here is derived from an EMBL/GenBank/DDBJ whole genome shotgun (WGS) entry which is preliminary data.</text>
</comment>
<dbReference type="InterPro" id="IPR002575">
    <property type="entry name" value="Aminoglycoside_PTrfase"/>
</dbReference>
<reference evidence="2 3" key="1">
    <citation type="submission" date="2020-09" db="EMBL/GenBank/DDBJ databases">
        <title>Paenibacillus sp. strain PR3 16S rRNA gene Genome sequencing and assembly.</title>
        <authorList>
            <person name="Kim J."/>
        </authorList>
    </citation>
    <scope>NUCLEOTIDE SEQUENCE [LARGE SCALE GENOMIC DNA]</scope>
    <source>
        <strain evidence="2 3">PR3</strain>
    </source>
</reference>
<gene>
    <name evidence="2" type="ORF">H8B09_09000</name>
</gene>
<evidence type="ECO:0000313" key="2">
    <source>
        <dbReference type="EMBL" id="MBD3918887.1"/>
    </source>
</evidence>
<dbReference type="SUPFAM" id="SSF56112">
    <property type="entry name" value="Protein kinase-like (PK-like)"/>
    <property type="match status" value="1"/>
</dbReference>
<dbReference type="Proteomes" id="UP000609346">
    <property type="component" value="Unassembled WGS sequence"/>
</dbReference>
<feature type="domain" description="Aminoglycoside phosphotransferase" evidence="1">
    <location>
        <begin position="29"/>
        <end position="259"/>
    </location>
</feature>
<organism evidence="2 3">
    <name type="scientific">Paenibacillus terricola</name>
    <dbReference type="NCBI Taxonomy" id="2763503"/>
    <lineage>
        <taxon>Bacteria</taxon>
        <taxon>Bacillati</taxon>
        <taxon>Bacillota</taxon>
        <taxon>Bacilli</taxon>
        <taxon>Bacillales</taxon>
        <taxon>Paenibacillaceae</taxon>
        <taxon>Paenibacillus</taxon>
    </lineage>
</organism>
<dbReference type="RefSeq" id="WP_191203178.1">
    <property type="nucleotide sequence ID" value="NZ_JACXZA010000002.1"/>
</dbReference>